<dbReference type="GO" id="GO:0046872">
    <property type="term" value="F:metal ion binding"/>
    <property type="evidence" value="ECO:0007669"/>
    <property type="project" value="UniProtKB-KW"/>
</dbReference>
<reference evidence="10" key="1">
    <citation type="journal article" date="2023" name="Mol. Biol. Evol.">
        <title>Third-Generation Sequencing Reveals the Adaptive Role of the Epigenome in Three Deep-Sea Polychaetes.</title>
        <authorList>
            <person name="Perez M."/>
            <person name="Aroh O."/>
            <person name="Sun Y."/>
            <person name="Lan Y."/>
            <person name="Juniper S.K."/>
            <person name="Young C.R."/>
            <person name="Angers B."/>
            <person name="Qian P.Y."/>
        </authorList>
    </citation>
    <scope>NUCLEOTIDE SEQUENCE</scope>
    <source>
        <strain evidence="10">P08H-3</strain>
    </source>
</reference>
<sequence>MSVNGVKITADAYLVCLTHALSTEKEEIMGLLIGEIDENRICCVSAVILLRRSDKQADRVEISPEQLSDASTQAERLAHQLQRPMRVVGWYHSHPHITVWPSHVDVQTQSMYQMMDEGFVGLIFSVFNQEKSTKHNRIQVTCFQSINQSPEGEPPQLMRLEVPLYIAPADCISKPCLDSLVNMPRILCQEEEECYLRTTQVPDMDLVFRIHNGAVFTEALCHIMEVISGPLMQTLEHRLQQNKAHIAELRQEKEELEKQLADEAAGKISDSTRQDPESPYKTTSV</sequence>
<feature type="domain" description="MPN" evidence="9">
    <location>
        <begin position="6"/>
        <end position="149"/>
    </location>
</feature>
<comment type="similarity">
    <text evidence="1">Belongs to the peptidase M67A family. BRCC36 subfamily.</text>
</comment>
<dbReference type="Pfam" id="PF01398">
    <property type="entry name" value="JAB"/>
    <property type="match status" value="1"/>
</dbReference>
<evidence type="ECO:0000256" key="6">
    <source>
        <dbReference type="ARBA" id="ARBA00022833"/>
    </source>
</evidence>
<dbReference type="GO" id="GO:0004843">
    <property type="term" value="F:cysteine-type deubiquitinase activity"/>
    <property type="evidence" value="ECO:0007669"/>
    <property type="project" value="InterPro"/>
</dbReference>
<dbReference type="EMBL" id="JAODUP010000256">
    <property type="protein sequence ID" value="KAK2154852.1"/>
    <property type="molecule type" value="Genomic_DNA"/>
</dbReference>
<evidence type="ECO:0000256" key="3">
    <source>
        <dbReference type="ARBA" id="ARBA00022723"/>
    </source>
</evidence>
<dbReference type="AlphaFoldDB" id="A0AAD9N2L1"/>
<evidence type="ECO:0000256" key="8">
    <source>
        <dbReference type="SAM" id="MobiDB-lite"/>
    </source>
</evidence>
<dbReference type="GO" id="GO:0006508">
    <property type="term" value="P:proteolysis"/>
    <property type="evidence" value="ECO:0007669"/>
    <property type="project" value="UniProtKB-KW"/>
</dbReference>
<gene>
    <name evidence="10" type="ORF">LSH36_256g06064</name>
</gene>
<dbReference type="PANTHER" id="PTHR10410">
    <property type="entry name" value="EUKARYOTIC TRANSLATION INITIATION FACTOR 3 -RELATED"/>
    <property type="match status" value="1"/>
</dbReference>
<name>A0AAD9N2L1_9ANNE</name>
<dbReference type="SUPFAM" id="SSF102712">
    <property type="entry name" value="JAB1/MPN domain"/>
    <property type="match status" value="1"/>
</dbReference>
<dbReference type="Proteomes" id="UP001208570">
    <property type="component" value="Unassembled WGS sequence"/>
</dbReference>
<dbReference type="Pfam" id="PF18110">
    <property type="entry name" value="BRCC36_C"/>
    <property type="match status" value="1"/>
</dbReference>
<keyword evidence="5" id="KW-0378">Hydrolase</keyword>
<keyword evidence="3" id="KW-0479">Metal-binding</keyword>
<keyword evidence="11" id="KW-1185">Reference proteome</keyword>
<evidence type="ECO:0000256" key="4">
    <source>
        <dbReference type="ARBA" id="ARBA00022786"/>
    </source>
</evidence>
<evidence type="ECO:0000313" key="10">
    <source>
        <dbReference type="EMBL" id="KAK2154852.1"/>
    </source>
</evidence>
<protein>
    <recommendedName>
        <fullName evidence="9">MPN domain-containing protein</fullName>
    </recommendedName>
</protein>
<dbReference type="GO" id="GO:0006281">
    <property type="term" value="P:DNA repair"/>
    <property type="evidence" value="ECO:0007669"/>
    <property type="project" value="InterPro"/>
</dbReference>
<evidence type="ECO:0000256" key="7">
    <source>
        <dbReference type="ARBA" id="ARBA00023049"/>
    </source>
</evidence>
<evidence type="ECO:0000259" key="9">
    <source>
        <dbReference type="PROSITE" id="PS50249"/>
    </source>
</evidence>
<dbReference type="InterPro" id="IPR040749">
    <property type="entry name" value="BRCC36_C"/>
</dbReference>
<keyword evidence="4" id="KW-0833">Ubl conjugation pathway</keyword>
<feature type="region of interest" description="Disordered" evidence="8">
    <location>
        <begin position="256"/>
        <end position="285"/>
    </location>
</feature>
<feature type="compositionally biased region" description="Basic and acidic residues" evidence="8">
    <location>
        <begin position="256"/>
        <end position="278"/>
    </location>
</feature>
<comment type="caution">
    <text evidence="10">The sequence shown here is derived from an EMBL/GenBank/DDBJ whole genome shotgun (WGS) entry which is preliminary data.</text>
</comment>
<organism evidence="10 11">
    <name type="scientific">Paralvinella palmiformis</name>
    <dbReference type="NCBI Taxonomy" id="53620"/>
    <lineage>
        <taxon>Eukaryota</taxon>
        <taxon>Metazoa</taxon>
        <taxon>Spiralia</taxon>
        <taxon>Lophotrochozoa</taxon>
        <taxon>Annelida</taxon>
        <taxon>Polychaeta</taxon>
        <taxon>Sedentaria</taxon>
        <taxon>Canalipalpata</taxon>
        <taxon>Terebellida</taxon>
        <taxon>Terebelliformia</taxon>
        <taxon>Alvinellidae</taxon>
        <taxon>Paralvinella</taxon>
    </lineage>
</organism>
<dbReference type="InterPro" id="IPR050242">
    <property type="entry name" value="JAMM_MPN+_peptidase_M67A"/>
</dbReference>
<keyword evidence="2" id="KW-0645">Protease</keyword>
<dbReference type="CDD" id="cd08068">
    <property type="entry name" value="MPN_BRCC36"/>
    <property type="match status" value="1"/>
</dbReference>
<dbReference type="GO" id="GO:0008237">
    <property type="term" value="F:metallopeptidase activity"/>
    <property type="evidence" value="ECO:0007669"/>
    <property type="project" value="UniProtKB-KW"/>
</dbReference>
<accession>A0AAD9N2L1</accession>
<dbReference type="Gene3D" id="3.40.140.10">
    <property type="entry name" value="Cytidine Deaminase, domain 2"/>
    <property type="match status" value="1"/>
</dbReference>
<evidence type="ECO:0000256" key="2">
    <source>
        <dbReference type="ARBA" id="ARBA00022670"/>
    </source>
</evidence>
<dbReference type="SMART" id="SM00232">
    <property type="entry name" value="JAB_MPN"/>
    <property type="match status" value="1"/>
</dbReference>
<evidence type="ECO:0000256" key="1">
    <source>
        <dbReference type="ARBA" id="ARBA00008021"/>
    </source>
</evidence>
<proteinExistence type="inferred from homology"/>
<dbReference type="GO" id="GO:0070552">
    <property type="term" value="C:BRISC complex"/>
    <property type="evidence" value="ECO:0007669"/>
    <property type="project" value="InterPro"/>
</dbReference>
<evidence type="ECO:0000256" key="5">
    <source>
        <dbReference type="ARBA" id="ARBA00022801"/>
    </source>
</evidence>
<dbReference type="InterPro" id="IPR037518">
    <property type="entry name" value="MPN"/>
</dbReference>
<dbReference type="PROSITE" id="PS50249">
    <property type="entry name" value="MPN"/>
    <property type="match status" value="1"/>
</dbReference>
<evidence type="ECO:0000313" key="11">
    <source>
        <dbReference type="Proteomes" id="UP001208570"/>
    </source>
</evidence>
<dbReference type="InterPro" id="IPR000555">
    <property type="entry name" value="JAMM/MPN+_dom"/>
</dbReference>
<keyword evidence="7" id="KW-0482">Metalloprotease</keyword>
<dbReference type="GO" id="GO:0070536">
    <property type="term" value="P:protein K63-linked deubiquitination"/>
    <property type="evidence" value="ECO:0007669"/>
    <property type="project" value="InterPro"/>
</dbReference>
<keyword evidence="6" id="KW-0862">Zinc</keyword>
<dbReference type="GO" id="GO:0070531">
    <property type="term" value="C:BRCA1-A complex"/>
    <property type="evidence" value="ECO:0007669"/>
    <property type="project" value="InterPro"/>
</dbReference>
<dbReference type="InterPro" id="IPR033860">
    <property type="entry name" value="MPN_BRCC36"/>
</dbReference>